<keyword evidence="1" id="KW-0812">Transmembrane</keyword>
<dbReference type="Pfam" id="PF00656">
    <property type="entry name" value="Peptidase_C14"/>
    <property type="match status" value="1"/>
</dbReference>
<proteinExistence type="predicted"/>
<sequence>MAKVALLIGVSEYESFTPLPGAVKDVEAIKQVLQDPYMGKFEAKDVQTLVNPEPQEMREAIEALFSDRQKEDLVLLYFSGHGIKDDLGKLHFGTRLTRKNPQGELVFSTAVSASFVHEIMDSNRSRSRRKVVILDCCFSGAFAEGLKVKDDGSLDIKTQLGGEGRAILTSSTSTQYSFEDQKPAENFSIYTRYLVEGIKTGAADEDGNGLIYAGELHDYAKRKVQEVAPGMKPEFFPSKEGTKIILAEAPVSDPKIKYRREVEHCVRCEEITPVDRDILEIHRKRFGLSRDEAAIIEDEVIRPYQEYQKNLQLYKDAFRQAKRSASNLRNSTLDKLRRYHEVLGLKDEDIASIHHTLSMRKRWLIGAGVTLALAIGIFGFFYLKKPLISESEENGDKTLADDTKCIRVIEVGDISTVYLRDDDGEVINKHRVGEKLEASNETFTGRLGNNPRTTYIKIKYPKPGWMEEKFTEPCNKRK</sequence>
<dbReference type="AlphaFoldDB" id="A0A6B3NAG1"/>
<dbReference type="PANTHER" id="PTHR22576">
    <property type="entry name" value="MUCOSA ASSOCIATED LYMPHOID TISSUE LYMPHOMA TRANSLOCATION PROTEIN 1/PARACASPASE"/>
    <property type="match status" value="1"/>
</dbReference>
<evidence type="ECO:0000259" key="2">
    <source>
        <dbReference type="Pfam" id="PF00656"/>
    </source>
</evidence>
<dbReference type="GO" id="GO:0006508">
    <property type="term" value="P:proteolysis"/>
    <property type="evidence" value="ECO:0007669"/>
    <property type="project" value="InterPro"/>
</dbReference>
<dbReference type="InterPro" id="IPR052039">
    <property type="entry name" value="Caspase-related_regulators"/>
</dbReference>
<dbReference type="InterPro" id="IPR029030">
    <property type="entry name" value="Caspase-like_dom_sf"/>
</dbReference>
<accession>A0A6B3NAG1</accession>
<feature type="transmembrane region" description="Helical" evidence="1">
    <location>
        <begin position="363"/>
        <end position="383"/>
    </location>
</feature>
<reference evidence="3" key="1">
    <citation type="submission" date="2019-11" db="EMBL/GenBank/DDBJ databases">
        <title>Genomic insights into an expanded diversity of filamentous marine cyanobacteria reveals the extraordinary biosynthetic potential of Moorea and Okeania.</title>
        <authorList>
            <person name="Ferreira Leao T."/>
            <person name="Wang M."/>
            <person name="Moss N."/>
            <person name="Da Silva R."/>
            <person name="Sanders J."/>
            <person name="Nurk S."/>
            <person name="Gurevich A."/>
            <person name="Humphrey G."/>
            <person name="Reher R."/>
            <person name="Zhu Q."/>
            <person name="Belda-Ferre P."/>
            <person name="Glukhov E."/>
            <person name="Rex R."/>
            <person name="Dorrestein P.C."/>
            <person name="Knight R."/>
            <person name="Pevzner P."/>
            <person name="Gerwick W.H."/>
            <person name="Gerwick L."/>
        </authorList>
    </citation>
    <scope>NUCLEOTIDE SEQUENCE</scope>
    <source>
        <strain evidence="3">SIO1C4</strain>
    </source>
</reference>
<evidence type="ECO:0000313" key="3">
    <source>
        <dbReference type="EMBL" id="NER28503.1"/>
    </source>
</evidence>
<dbReference type="InterPro" id="IPR011600">
    <property type="entry name" value="Pept_C14_caspase"/>
</dbReference>
<dbReference type="GO" id="GO:0004197">
    <property type="term" value="F:cysteine-type endopeptidase activity"/>
    <property type="evidence" value="ECO:0007669"/>
    <property type="project" value="InterPro"/>
</dbReference>
<dbReference type="NCBIfam" id="NF047832">
    <property type="entry name" value="caspase_w_EACC1"/>
    <property type="match status" value="1"/>
</dbReference>
<comment type="caution">
    <text evidence="3">The sequence shown here is derived from an EMBL/GenBank/DDBJ whole genome shotgun (WGS) entry which is preliminary data.</text>
</comment>
<dbReference type="PANTHER" id="PTHR22576:SF37">
    <property type="entry name" value="MUCOSA-ASSOCIATED LYMPHOID TISSUE LYMPHOMA TRANSLOCATION PROTEIN 1"/>
    <property type="match status" value="1"/>
</dbReference>
<keyword evidence="1" id="KW-0472">Membrane</keyword>
<dbReference type="SUPFAM" id="SSF52129">
    <property type="entry name" value="Caspase-like"/>
    <property type="match status" value="1"/>
</dbReference>
<protein>
    <recommendedName>
        <fullName evidence="2">Peptidase C14 caspase domain-containing protein</fullName>
    </recommendedName>
</protein>
<keyword evidence="1" id="KW-1133">Transmembrane helix</keyword>
<dbReference type="Gene3D" id="3.40.50.1460">
    <property type="match status" value="1"/>
</dbReference>
<gene>
    <name evidence="3" type="ORF">F6J89_12940</name>
</gene>
<organism evidence="3">
    <name type="scientific">Symploca sp. SIO1C4</name>
    <dbReference type="NCBI Taxonomy" id="2607765"/>
    <lineage>
        <taxon>Bacteria</taxon>
        <taxon>Bacillati</taxon>
        <taxon>Cyanobacteriota</taxon>
        <taxon>Cyanophyceae</taxon>
        <taxon>Coleofasciculales</taxon>
        <taxon>Coleofasciculaceae</taxon>
        <taxon>Symploca</taxon>
    </lineage>
</organism>
<feature type="domain" description="Peptidase C14 caspase" evidence="2">
    <location>
        <begin position="3"/>
        <end position="224"/>
    </location>
</feature>
<evidence type="ECO:0000256" key="1">
    <source>
        <dbReference type="SAM" id="Phobius"/>
    </source>
</evidence>
<name>A0A6B3NAG1_9CYAN</name>
<dbReference type="EMBL" id="JAAHFQ010000222">
    <property type="protein sequence ID" value="NER28503.1"/>
    <property type="molecule type" value="Genomic_DNA"/>
</dbReference>